<gene>
    <name evidence="2" type="ORF">KUV26_12745</name>
</gene>
<dbReference type="SMART" id="SM00481">
    <property type="entry name" value="POLIIIAc"/>
    <property type="match status" value="1"/>
</dbReference>
<dbReference type="SUPFAM" id="SSF89550">
    <property type="entry name" value="PHP domain-like"/>
    <property type="match status" value="1"/>
</dbReference>
<proteinExistence type="predicted"/>
<dbReference type="Proteomes" id="UP000766629">
    <property type="component" value="Unassembled WGS sequence"/>
</dbReference>
<evidence type="ECO:0000313" key="3">
    <source>
        <dbReference type="Proteomes" id="UP000766629"/>
    </source>
</evidence>
<dbReference type="RefSeq" id="WP_222508615.1">
    <property type="nucleotide sequence ID" value="NZ_JAHVJA010000005.1"/>
</dbReference>
<sequence>MLQPAFAAPGEFFRGNLHTHSNLSDGVLDPAEVCRRYKAEGYDFIALTDHFVGCYGYPVTDTCEFRDAVFTTLLGAELHSGTMENGELWHLLAVGLPEDFAPSNSPGFDPVDGQETGPELARRARDAGAFVAVAHPHWSGMTLADARSAEAAHAVEVYNHGCATEYGRGEGFHVADLLLSEHRDLTLIATDDAHFAGPDHFGGWVMVKAEANEPELLLEALKAGHFYASQGPELKAVALNNGHIDVACSAVSTVIVQGHGSAAVSQHGTSLTQARIPLDRFKESPWLRVTVIDRSGKQAWSNPVWR</sequence>
<organism evidence="2 3">
    <name type="scientific">Leisingera daeponensis</name>
    <dbReference type="NCBI Taxonomy" id="405746"/>
    <lineage>
        <taxon>Bacteria</taxon>
        <taxon>Pseudomonadati</taxon>
        <taxon>Pseudomonadota</taxon>
        <taxon>Alphaproteobacteria</taxon>
        <taxon>Rhodobacterales</taxon>
        <taxon>Roseobacteraceae</taxon>
        <taxon>Leisingera</taxon>
    </lineage>
</organism>
<keyword evidence="3" id="KW-1185">Reference proteome</keyword>
<dbReference type="PANTHER" id="PTHR42924:SF3">
    <property type="entry name" value="POLYMERASE_HISTIDINOL PHOSPHATASE N-TERMINAL DOMAIN-CONTAINING PROTEIN"/>
    <property type="match status" value="1"/>
</dbReference>
<dbReference type="EMBL" id="JAHVJA010000005">
    <property type="protein sequence ID" value="MBY6140307.1"/>
    <property type="molecule type" value="Genomic_DNA"/>
</dbReference>
<dbReference type="InterPro" id="IPR016195">
    <property type="entry name" value="Pol/histidinol_Pase-like"/>
</dbReference>
<dbReference type="Gene3D" id="3.20.20.140">
    <property type="entry name" value="Metal-dependent hydrolases"/>
    <property type="match status" value="1"/>
</dbReference>
<dbReference type="PANTHER" id="PTHR42924">
    <property type="entry name" value="EXONUCLEASE"/>
    <property type="match status" value="1"/>
</dbReference>
<protein>
    <submittedName>
        <fullName evidence="2">Phosphotransferase</fullName>
    </submittedName>
</protein>
<dbReference type="InterPro" id="IPR052018">
    <property type="entry name" value="PHP_domain"/>
</dbReference>
<feature type="domain" description="Polymerase/histidinol phosphatase N-terminal" evidence="1">
    <location>
        <begin position="15"/>
        <end position="82"/>
    </location>
</feature>
<comment type="caution">
    <text evidence="2">The sequence shown here is derived from an EMBL/GenBank/DDBJ whole genome shotgun (WGS) entry which is preliminary data.</text>
</comment>
<accession>A0ABS7NGF9</accession>
<evidence type="ECO:0000259" key="1">
    <source>
        <dbReference type="SMART" id="SM00481"/>
    </source>
</evidence>
<reference evidence="2 3" key="1">
    <citation type="submission" date="2021-06" db="EMBL/GenBank/DDBJ databases">
        <title>50 bacteria genomes isolated from Dapeng, Shenzhen, China.</title>
        <authorList>
            <person name="Zheng W."/>
            <person name="Yu S."/>
            <person name="Huang Y."/>
        </authorList>
    </citation>
    <scope>NUCLEOTIDE SEQUENCE [LARGE SCALE GENOMIC DNA]</scope>
    <source>
        <strain evidence="2 3">DP1N14-2</strain>
    </source>
</reference>
<name>A0ABS7NGF9_9RHOB</name>
<evidence type="ECO:0000313" key="2">
    <source>
        <dbReference type="EMBL" id="MBY6140307.1"/>
    </source>
</evidence>
<dbReference type="InterPro" id="IPR003141">
    <property type="entry name" value="Pol/His_phosphatase_N"/>
</dbReference>